<gene>
    <name evidence="1" type="ORF">SAMN04488498_1763</name>
</gene>
<accession>A0A1I4G1I1</accession>
<organism evidence="1 2">
    <name type="scientific">Neomesorhizobium albiziae</name>
    <dbReference type="NCBI Taxonomy" id="335020"/>
    <lineage>
        <taxon>Bacteria</taxon>
        <taxon>Pseudomonadati</taxon>
        <taxon>Pseudomonadota</taxon>
        <taxon>Alphaproteobacteria</taxon>
        <taxon>Hyphomicrobiales</taxon>
        <taxon>Phyllobacteriaceae</taxon>
        <taxon>Neomesorhizobium</taxon>
    </lineage>
</organism>
<dbReference type="AlphaFoldDB" id="A0A1I4G1I1"/>
<dbReference type="SUPFAM" id="SSF53649">
    <property type="entry name" value="Alkaline phosphatase-like"/>
    <property type="match status" value="1"/>
</dbReference>
<dbReference type="InterPro" id="IPR017850">
    <property type="entry name" value="Alkaline_phosphatase_core_sf"/>
</dbReference>
<name>A0A1I4G1I1_9HYPH</name>
<proteinExistence type="predicted"/>
<evidence type="ECO:0000313" key="2">
    <source>
        <dbReference type="Proteomes" id="UP000323300"/>
    </source>
</evidence>
<reference evidence="1 2" key="1">
    <citation type="submission" date="2016-10" db="EMBL/GenBank/DDBJ databases">
        <authorList>
            <person name="Varghese N."/>
            <person name="Submissions S."/>
        </authorList>
    </citation>
    <scope>NUCLEOTIDE SEQUENCE [LARGE SCALE GENOMIC DNA]</scope>
    <source>
        <strain evidence="1 2">DSM 21822</strain>
    </source>
</reference>
<sequence length="84" mass="9974">MKRNYIDGVNNLDYWTGKTDKSARNFMLYYAESHLQAVRKDQWKLHFASRDGYYGPTTHLEVPWVFNIRQDPFESYDQAPGPRA</sequence>
<protein>
    <submittedName>
        <fullName evidence="1">C-terminal region of aryl-sulfatase</fullName>
    </submittedName>
</protein>
<dbReference type="Gene3D" id="3.40.720.10">
    <property type="entry name" value="Alkaline Phosphatase, subunit A"/>
    <property type="match status" value="1"/>
</dbReference>
<dbReference type="EMBL" id="FOSL01000076">
    <property type="protein sequence ID" value="SFL23945.1"/>
    <property type="molecule type" value="Genomic_DNA"/>
</dbReference>
<dbReference type="RefSeq" id="WP_149764774.1">
    <property type="nucleotide sequence ID" value="NZ_BSPE01000074.1"/>
</dbReference>
<dbReference type="Proteomes" id="UP000323300">
    <property type="component" value="Unassembled WGS sequence"/>
</dbReference>
<dbReference type="Gene3D" id="3.30.1120.10">
    <property type="match status" value="1"/>
</dbReference>
<evidence type="ECO:0000313" key="1">
    <source>
        <dbReference type="EMBL" id="SFL23945.1"/>
    </source>
</evidence>
<keyword evidence="2" id="KW-1185">Reference proteome</keyword>
<dbReference type="Pfam" id="PF14707">
    <property type="entry name" value="Sulfatase_C"/>
    <property type="match status" value="1"/>
</dbReference>
<dbReference type="OrthoDB" id="9765065at2"/>